<dbReference type="GO" id="GO:0030246">
    <property type="term" value="F:carbohydrate binding"/>
    <property type="evidence" value="ECO:0007669"/>
    <property type="project" value="InterPro"/>
</dbReference>
<dbReference type="InterPro" id="IPR012910">
    <property type="entry name" value="Plug_dom"/>
</dbReference>
<dbReference type="InterPro" id="IPR036942">
    <property type="entry name" value="Beta-barrel_TonB_sf"/>
</dbReference>
<evidence type="ECO:0000256" key="2">
    <source>
        <dbReference type="ARBA" id="ARBA00023136"/>
    </source>
</evidence>
<sequence length="1032" mass="113344">MKHFAACLAAVVFVVAASPSLGFAEPTGQIHVVVFGPPNGLPVEGAEVEVGDQTLETNKDGAAWLNVAPGTYTLSISHESMASARIDDVEVARGEGAEVVVEVRADGEVIADVETVELGKGRQAAEAQQPENTGPPGTLSGTVVSFEGQTPIEGARVFVRGLAEEAKTDKNGRFTMQVPSGTWDLSVIHPEYSTASETGVEVAAEGEADVTIAMTPASVRLAAFKVTIPRIEGGTISLLEERKETSQVADVIGAEQFSKSGDSDAASALSRVTGLTVVGGKYVYVRGLGERYSSSLLNGSSLPSPDPERRVVPLDLFPTSILDSVVVQKTYSADMPGGFGGGVVRMRTRSFPSDFSAGVELSLGANTMTTFQDGLAYQGGGLDWLGFDDGTRALPEKVRRAAAQSPLKRGGTFSDNGFSPRELEAIGEAMPNHYSTRSETVMPGLGISADLGDTVELFDADAGYRIALSYDNDHDVNRYNKTYFLNADQTIVNQYDFDERIDEVVLSAMLAGGLQFDEGNMIELTSMISRLTDNETQVYQGYYDDIGDDIRMTRLRWLERQLMFHQLRGEHKVEDWNDIEIDWRYAYGQARRDEPDRRDYRYDWNPRVNDWVLSNRPDGNVRLYSDLVDNSHDLGASVTIPFDVWSSLEAKVKTGADFLYKDRAVSTRRFSFKAEPPPSEQERTQSPEELINDGTIGPDGYEILETTRPTDNYTAAHIIVAPYLLTELPLTETFEIAAGVRLEQSTQTVTTQQLFTNEVDESTLDRLDVLPSLSTTWKFVDDMQLRGAVARTVNRPDFRELSPACFASVVGGRQVCGNPNLERATITHFDARWEWYPSRGESVSVGAFLKLFEAPIEIVLEPGTPPQETYSNAEGATNYGVEFDARKNLDVLSDAFRDFYIAGNVALIASQVDIGENDVLTNTERALQGQSPFVVNMQFGYDNADLGTSATLLYNVFGQRIISVGARGRPDTYEEPSHVVDFVYSQRLSDHFKLGFKAKNLLDLDQPETVGTRQALRQFEGRSFSAKIAWEY</sequence>
<feature type="domain" description="TonB-dependent receptor plug" evidence="8">
    <location>
        <begin position="243"/>
        <end position="343"/>
    </location>
</feature>
<evidence type="ECO:0000256" key="3">
    <source>
        <dbReference type="ARBA" id="ARBA00023237"/>
    </source>
</evidence>
<evidence type="ECO:0000259" key="8">
    <source>
        <dbReference type="Pfam" id="PF07715"/>
    </source>
</evidence>
<dbReference type="Proteomes" id="UP000315995">
    <property type="component" value="Chromosome"/>
</dbReference>
<proteinExistence type="inferred from homology"/>
<evidence type="ECO:0000313" key="10">
    <source>
        <dbReference type="Proteomes" id="UP000315995"/>
    </source>
</evidence>
<evidence type="ECO:0000256" key="5">
    <source>
        <dbReference type="SAM" id="MobiDB-lite"/>
    </source>
</evidence>
<dbReference type="PANTHER" id="PTHR40980:SF5">
    <property type="entry name" value="TONB-DEPENDENT RECEPTOR"/>
    <property type="match status" value="1"/>
</dbReference>
<keyword evidence="4" id="KW-0798">TonB box</keyword>
<comment type="similarity">
    <text evidence="4">Belongs to the TonB-dependent receptor family.</text>
</comment>
<feature type="domain" description="TonB-dependent receptor-like beta-barrel" evidence="7">
    <location>
        <begin position="560"/>
        <end position="1001"/>
    </location>
</feature>
<dbReference type="Pfam" id="PF00593">
    <property type="entry name" value="TonB_dep_Rec_b-barrel"/>
    <property type="match status" value="1"/>
</dbReference>
<evidence type="ECO:0000259" key="7">
    <source>
        <dbReference type="Pfam" id="PF00593"/>
    </source>
</evidence>
<dbReference type="SUPFAM" id="SSF56935">
    <property type="entry name" value="Porins"/>
    <property type="match status" value="1"/>
</dbReference>
<evidence type="ECO:0000256" key="4">
    <source>
        <dbReference type="RuleBase" id="RU003357"/>
    </source>
</evidence>
<feature type="chain" id="PRO_5030106374" description="TonB-dependent receptor" evidence="6">
    <location>
        <begin position="25"/>
        <end position="1032"/>
    </location>
</feature>
<dbReference type="InterPro" id="IPR000531">
    <property type="entry name" value="Beta-barrel_TonB"/>
</dbReference>
<dbReference type="InterPro" id="IPR037066">
    <property type="entry name" value="Plug_dom_sf"/>
</dbReference>
<name>A0A4Y6PSU5_PERCE</name>
<evidence type="ECO:0000256" key="1">
    <source>
        <dbReference type="ARBA" id="ARBA00004442"/>
    </source>
</evidence>
<dbReference type="SUPFAM" id="SSF49452">
    <property type="entry name" value="Starch-binding domain-like"/>
    <property type="match status" value="2"/>
</dbReference>
<accession>A0A4Y6PSU5</accession>
<organism evidence="9 10">
    <name type="scientific">Persicimonas caeni</name>
    <dbReference type="NCBI Taxonomy" id="2292766"/>
    <lineage>
        <taxon>Bacteria</taxon>
        <taxon>Deltaproteobacteria</taxon>
        <taxon>Bradymonadales</taxon>
        <taxon>Bradymonadaceae</taxon>
        <taxon>Persicimonas</taxon>
    </lineage>
</organism>
<dbReference type="EMBL" id="CP041186">
    <property type="protein sequence ID" value="QDG51189.1"/>
    <property type="molecule type" value="Genomic_DNA"/>
</dbReference>
<keyword evidence="6" id="KW-0732">Signal</keyword>
<dbReference type="Pfam" id="PF07715">
    <property type="entry name" value="Plug"/>
    <property type="match status" value="1"/>
</dbReference>
<keyword evidence="2 4" id="KW-0472">Membrane</keyword>
<evidence type="ECO:0000313" key="9">
    <source>
        <dbReference type="EMBL" id="QDG51189.1"/>
    </source>
</evidence>
<feature type="signal peptide" evidence="6">
    <location>
        <begin position="1"/>
        <end position="24"/>
    </location>
</feature>
<evidence type="ECO:0000256" key="6">
    <source>
        <dbReference type="SAM" id="SignalP"/>
    </source>
</evidence>
<dbReference type="RefSeq" id="WP_141197674.1">
    <property type="nucleotide sequence ID" value="NZ_CP041186.1"/>
</dbReference>
<dbReference type="PANTHER" id="PTHR40980">
    <property type="entry name" value="PLUG DOMAIN-CONTAINING PROTEIN"/>
    <property type="match status" value="1"/>
</dbReference>
<accession>A0A5B8Y3G8</accession>
<gene>
    <name evidence="9" type="ORF">FIV42_10695</name>
</gene>
<dbReference type="Gene3D" id="2.170.130.10">
    <property type="entry name" value="TonB-dependent receptor, plug domain"/>
    <property type="match status" value="1"/>
</dbReference>
<reference evidence="9 10" key="1">
    <citation type="submission" date="2019-06" db="EMBL/GenBank/DDBJ databases">
        <title>Persicimonas caeni gen. nov., sp. nov., a predatory bacterium isolated from solar saltern.</title>
        <authorList>
            <person name="Wang S."/>
        </authorList>
    </citation>
    <scope>NUCLEOTIDE SEQUENCE [LARGE SCALE GENOMIC DNA]</scope>
    <source>
        <strain evidence="9 10">YN101</strain>
    </source>
</reference>
<dbReference type="AlphaFoldDB" id="A0A4Y6PSU5"/>
<dbReference type="GO" id="GO:0009279">
    <property type="term" value="C:cell outer membrane"/>
    <property type="evidence" value="ECO:0007669"/>
    <property type="project" value="UniProtKB-SubCell"/>
</dbReference>
<dbReference type="Gene3D" id="2.40.170.20">
    <property type="entry name" value="TonB-dependent receptor, beta-barrel domain"/>
    <property type="match status" value="1"/>
</dbReference>
<evidence type="ECO:0008006" key="11">
    <source>
        <dbReference type="Google" id="ProtNLM"/>
    </source>
</evidence>
<keyword evidence="3" id="KW-0998">Cell outer membrane</keyword>
<dbReference type="InterPro" id="IPR013784">
    <property type="entry name" value="Carb-bd-like_fold"/>
</dbReference>
<protein>
    <recommendedName>
        <fullName evidence="11">TonB-dependent receptor</fullName>
    </recommendedName>
</protein>
<keyword evidence="10" id="KW-1185">Reference proteome</keyword>
<feature type="region of interest" description="Disordered" evidence="5">
    <location>
        <begin position="671"/>
        <end position="696"/>
    </location>
</feature>
<feature type="region of interest" description="Disordered" evidence="5">
    <location>
        <begin position="120"/>
        <end position="141"/>
    </location>
</feature>
<comment type="subcellular location">
    <subcellularLocation>
        <location evidence="1 4">Cell outer membrane</location>
    </subcellularLocation>
</comment>
<dbReference type="Pfam" id="PF13620">
    <property type="entry name" value="CarboxypepD_reg"/>
    <property type="match status" value="2"/>
</dbReference>
<dbReference type="Gene3D" id="2.60.40.1120">
    <property type="entry name" value="Carboxypeptidase-like, regulatory domain"/>
    <property type="match status" value="2"/>
</dbReference>
<dbReference type="OrthoDB" id="9768470at2"/>